<feature type="domain" description="Vitamin K-dependent gamma-carboxylase lumenal" evidence="4">
    <location>
        <begin position="208"/>
        <end position="362"/>
    </location>
</feature>
<feature type="domain" description="HTTM" evidence="3">
    <location>
        <begin position="22"/>
        <end position="95"/>
    </location>
</feature>
<comment type="caution">
    <text evidence="5">The sequence shown here is derived from an EMBL/GenBank/DDBJ whole genome shotgun (WGS) entry which is preliminary data.</text>
</comment>
<dbReference type="EMBL" id="JH668922">
    <property type="protein sequence ID" value="KAG6463018.1"/>
    <property type="molecule type" value="Genomic_DNA"/>
</dbReference>
<accession>A0A921ZSG9</accession>
<evidence type="ECO:0008006" key="7">
    <source>
        <dbReference type="Google" id="ProtNLM"/>
    </source>
</evidence>
<dbReference type="Pfam" id="PF22777">
    <property type="entry name" value="VKGC_lumenal_dom"/>
    <property type="match status" value="1"/>
</dbReference>
<evidence type="ECO:0000256" key="2">
    <source>
        <dbReference type="SAM" id="Phobius"/>
    </source>
</evidence>
<proteinExistence type="predicted"/>
<feature type="compositionally biased region" description="Basic and acidic residues" evidence="1">
    <location>
        <begin position="147"/>
        <end position="161"/>
    </location>
</feature>
<dbReference type="Pfam" id="PF05090">
    <property type="entry name" value="HTTM"/>
    <property type="match status" value="1"/>
</dbReference>
<keyword evidence="2" id="KW-0812">Transmembrane</keyword>
<dbReference type="InterPro" id="IPR053935">
    <property type="entry name" value="VKGC_lumenal_dom"/>
</dbReference>
<evidence type="ECO:0000259" key="3">
    <source>
        <dbReference type="Pfam" id="PF05090"/>
    </source>
</evidence>
<organism evidence="5 6">
    <name type="scientific">Manduca sexta</name>
    <name type="common">Tobacco hawkmoth</name>
    <name type="synonym">Tobacco hornworm</name>
    <dbReference type="NCBI Taxonomy" id="7130"/>
    <lineage>
        <taxon>Eukaryota</taxon>
        <taxon>Metazoa</taxon>
        <taxon>Ecdysozoa</taxon>
        <taxon>Arthropoda</taxon>
        <taxon>Hexapoda</taxon>
        <taxon>Insecta</taxon>
        <taxon>Pterygota</taxon>
        <taxon>Neoptera</taxon>
        <taxon>Endopterygota</taxon>
        <taxon>Lepidoptera</taxon>
        <taxon>Glossata</taxon>
        <taxon>Ditrysia</taxon>
        <taxon>Bombycoidea</taxon>
        <taxon>Sphingidae</taxon>
        <taxon>Sphinginae</taxon>
        <taxon>Sphingini</taxon>
        <taxon>Manduca</taxon>
    </lineage>
</organism>
<sequence>MKNKYMGKPMTQKSAYILHNDRLFLTVPQTDYIIVHWFIFVFDLTVAVWMMLARTRPIAMVFCALFHLMNSRLFTIGMFPWVCLATMPLFYSFDWPKQVLLKFEVVLHILSEATSKKMNNATLCESNREINDDKQLNDSTSGLNNDKNSEDYEGASKKPTDEFDYNTIKDGLTNSDLNESNAEVTEEINNVQHSDKKDQIKYKTANEKRTTYIILFYVFIQGFLPYSHFITKGYNNWTDGLYGYSWDMMVHTWDVQSVVVKIVDNNNHKELYVDPYIYTLNDRWSRHGDMVYQYAKCLKEKLLMEFKHQSNRLLSENISIYIDVWCSMNGRFTQRMFDPNSDILKVNWSPFQRIPYLLPLLDESLAWRQRLDAIRKNVYSWNNYSDVIFFADFPGYYQEKYIPEELYNVTLTVLEGTVIFEPEVTNFLIGQSYQLTNEDYVHVKAGNFHKVINIGKSPAFYMYTFMNSTEIKKTQEAKPKLPIFKELRRRFNGMITFCNLLCDNFMQLLYKSPNKCT</sequence>
<dbReference type="PANTHER" id="PTHR12639:SF6">
    <property type="entry name" value="VITAMIN K-DEPENDENT GAMMA-CARBOXYLASE"/>
    <property type="match status" value="1"/>
</dbReference>
<feature type="region of interest" description="Disordered" evidence="1">
    <location>
        <begin position="132"/>
        <end position="162"/>
    </location>
</feature>
<dbReference type="PANTHER" id="PTHR12639">
    <property type="entry name" value="VITAMIN K-DEPENDENT GAMMA-CARBOXYLASE"/>
    <property type="match status" value="1"/>
</dbReference>
<feature type="transmembrane region" description="Helical" evidence="2">
    <location>
        <begin position="32"/>
        <end position="52"/>
    </location>
</feature>
<dbReference type="GO" id="GO:0019842">
    <property type="term" value="F:vitamin binding"/>
    <property type="evidence" value="ECO:0007669"/>
    <property type="project" value="TreeGrafter"/>
</dbReference>
<dbReference type="InterPro" id="IPR053934">
    <property type="entry name" value="HTTM_dom"/>
</dbReference>
<dbReference type="Proteomes" id="UP000791440">
    <property type="component" value="Unassembled WGS sequence"/>
</dbReference>
<gene>
    <name evidence="5" type="ORF">O3G_MSEX013604</name>
</gene>
<dbReference type="AlphaFoldDB" id="A0A921ZSG9"/>
<dbReference type="GO" id="GO:0008488">
    <property type="term" value="F:gamma-glutamyl carboxylase activity"/>
    <property type="evidence" value="ECO:0007669"/>
    <property type="project" value="InterPro"/>
</dbReference>
<keyword evidence="6" id="KW-1185">Reference proteome</keyword>
<protein>
    <recommendedName>
        <fullName evidence="7">Vitamin K-dependent gamma-carboxylase</fullName>
    </recommendedName>
</protein>
<evidence type="ECO:0000313" key="6">
    <source>
        <dbReference type="Proteomes" id="UP000791440"/>
    </source>
</evidence>
<keyword evidence="2" id="KW-1133">Transmembrane helix</keyword>
<evidence type="ECO:0000259" key="4">
    <source>
        <dbReference type="Pfam" id="PF22777"/>
    </source>
</evidence>
<evidence type="ECO:0000256" key="1">
    <source>
        <dbReference type="SAM" id="MobiDB-lite"/>
    </source>
</evidence>
<name>A0A921ZSG9_MANSE</name>
<evidence type="ECO:0000313" key="5">
    <source>
        <dbReference type="EMBL" id="KAG6463018.1"/>
    </source>
</evidence>
<dbReference type="InterPro" id="IPR007782">
    <property type="entry name" value="VKG_COase"/>
</dbReference>
<feature type="transmembrane region" description="Helical" evidence="2">
    <location>
        <begin position="73"/>
        <end position="93"/>
    </location>
</feature>
<feature type="compositionally biased region" description="Polar residues" evidence="1">
    <location>
        <begin position="137"/>
        <end position="146"/>
    </location>
</feature>
<keyword evidence="2" id="KW-0472">Membrane</keyword>
<reference evidence="5" key="1">
    <citation type="journal article" date="2016" name="Insect Biochem. Mol. Biol.">
        <title>Multifaceted biological insights from a draft genome sequence of the tobacco hornworm moth, Manduca sexta.</title>
        <authorList>
            <person name="Kanost M.R."/>
            <person name="Arrese E.L."/>
            <person name="Cao X."/>
            <person name="Chen Y.R."/>
            <person name="Chellapilla S."/>
            <person name="Goldsmith M.R."/>
            <person name="Grosse-Wilde E."/>
            <person name="Heckel D.G."/>
            <person name="Herndon N."/>
            <person name="Jiang H."/>
            <person name="Papanicolaou A."/>
            <person name="Qu J."/>
            <person name="Soulages J.L."/>
            <person name="Vogel H."/>
            <person name="Walters J."/>
            <person name="Waterhouse R.M."/>
            <person name="Ahn S.J."/>
            <person name="Almeida F.C."/>
            <person name="An C."/>
            <person name="Aqrawi P."/>
            <person name="Bretschneider A."/>
            <person name="Bryant W.B."/>
            <person name="Bucks S."/>
            <person name="Chao H."/>
            <person name="Chevignon G."/>
            <person name="Christen J.M."/>
            <person name="Clarke D.F."/>
            <person name="Dittmer N.T."/>
            <person name="Ferguson L.C.F."/>
            <person name="Garavelou S."/>
            <person name="Gordon K.H.J."/>
            <person name="Gunaratna R.T."/>
            <person name="Han Y."/>
            <person name="Hauser F."/>
            <person name="He Y."/>
            <person name="Heidel-Fischer H."/>
            <person name="Hirsh A."/>
            <person name="Hu Y."/>
            <person name="Jiang H."/>
            <person name="Kalra D."/>
            <person name="Klinner C."/>
            <person name="Konig C."/>
            <person name="Kovar C."/>
            <person name="Kroll A.R."/>
            <person name="Kuwar S.S."/>
            <person name="Lee S.L."/>
            <person name="Lehman R."/>
            <person name="Li K."/>
            <person name="Li Z."/>
            <person name="Liang H."/>
            <person name="Lovelace S."/>
            <person name="Lu Z."/>
            <person name="Mansfield J.H."/>
            <person name="McCulloch K.J."/>
            <person name="Mathew T."/>
            <person name="Morton B."/>
            <person name="Muzny D.M."/>
            <person name="Neunemann D."/>
            <person name="Ongeri F."/>
            <person name="Pauchet Y."/>
            <person name="Pu L.L."/>
            <person name="Pyrousis I."/>
            <person name="Rao X.J."/>
            <person name="Redding A."/>
            <person name="Roesel C."/>
            <person name="Sanchez-Gracia A."/>
            <person name="Schaack S."/>
            <person name="Shukla A."/>
            <person name="Tetreau G."/>
            <person name="Wang Y."/>
            <person name="Xiong G.H."/>
            <person name="Traut W."/>
            <person name="Walsh T.K."/>
            <person name="Worley K.C."/>
            <person name="Wu D."/>
            <person name="Wu W."/>
            <person name="Wu Y.Q."/>
            <person name="Zhang X."/>
            <person name="Zou Z."/>
            <person name="Zucker H."/>
            <person name="Briscoe A.D."/>
            <person name="Burmester T."/>
            <person name="Clem R.J."/>
            <person name="Feyereisen R."/>
            <person name="Grimmelikhuijzen C.J.P."/>
            <person name="Hamodrakas S.J."/>
            <person name="Hansson B.S."/>
            <person name="Huguet E."/>
            <person name="Jermiin L.S."/>
            <person name="Lan Q."/>
            <person name="Lehman H.K."/>
            <person name="Lorenzen M."/>
            <person name="Merzendorfer H."/>
            <person name="Michalopoulos I."/>
            <person name="Morton D.B."/>
            <person name="Muthukrishnan S."/>
            <person name="Oakeshott J.G."/>
            <person name="Palmer W."/>
            <person name="Park Y."/>
            <person name="Passarelli A.L."/>
            <person name="Rozas J."/>
            <person name="Schwartz L.M."/>
            <person name="Smith W."/>
            <person name="Southgate A."/>
            <person name="Vilcinskas A."/>
            <person name="Vogt R."/>
            <person name="Wang P."/>
            <person name="Werren J."/>
            <person name="Yu X.Q."/>
            <person name="Zhou J.J."/>
            <person name="Brown S.J."/>
            <person name="Scherer S.E."/>
            <person name="Richards S."/>
            <person name="Blissard G.W."/>
        </authorList>
    </citation>
    <scope>NUCLEOTIDE SEQUENCE</scope>
</reference>
<reference evidence="5" key="2">
    <citation type="submission" date="2020-12" db="EMBL/GenBank/DDBJ databases">
        <authorList>
            <person name="Kanost M."/>
        </authorList>
    </citation>
    <scope>NUCLEOTIDE SEQUENCE</scope>
</reference>